<feature type="transmembrane region" description="Helical" evidence="2">
    <location>
        <begin position="260"/>
        <end position="281"/>
    </location>
</feature>
<evidence type="ECO:0000256" key="1">
    <source>
        <dbReference type="SAM" id="MobiDB-lite"/>
    </source>
</evidence>
<protein>
    <submittedName>
        <fullName evidence="3">Uncharacterized protein</fullName>
    </submittedName>
</protein>
<keyword evidence="2" id="KW-0472">Membrane</keyword>
<dbReference type="EMBL" id="JAXOVC010000007">
    <property type="protein sequence ID" value="KAK4498879.1"/>
    <property type="molecule type" value="Genomic_DNA"/>
</dbReference>
<feature type="transmembrane region" description="Helical" evidence="2">
    <location>
        <begin position="146"/>
        <end position="168"/>
    </location>
</feature>
<feature type="compositionally biased region" description="Polar residues" evidence="1">
    <location>
        <begin position="365"/>
        <end position="375"/>
    </location>
</feature>
<feature type="transmembrane region" description="Helical" evidence="2">
    <location>
        <begin position="436"/>
        <end position="457"/>
    </location>
</feature>
<comment type="caution">
    <text evidence="3">The sequence shown here is derived from an EMBL/GenBank/DDBJ whole genome shotgun (WGS) entry which is preliminary data.</text>
</comment>
<feature type="transmembrane region" description="Helical" evidence="2">
    <location>
        <begin position="12"/>
        <end position="38"/>
    </location>
</feature>
<dbReference type="PANTHER" id="PTHR37577:SF1">
    <property type="entry name" value="INTEGRAL MEMBRANE PROTEIN"/>
    <property type="match status" value="1"/>
</dbReference>
<dbReference type="Proteomes" id="UP001305779">
    <property type="component" value="Unassembled WGS sequence"/>
</dbReference>
<keyword evidence="4" id="KW-1185">Reference proteome</keyword>
<dbReference type="PANTHER" id="PTHR37577">
    <property type="entry name" value="INTEGRAL MEMBRANE PROTEIN"/>
    <property type="match status" value="1"/>
</dbReference>
<accession>A0ABR0EBK2</accession>
<keyword evidence="2" id="KW-0812">Transmembrane</keyword>
<dbReference type="InterPro" id="IPR053018">
    <property type="entry name" value="Elsinochrome_Biosynth-Asso"/>
</dbReference>
<feature type="region of interest" description="Disordered" evidence="1">
    <location>
        <begin position="359"/>
        <end position="392"/>
    </location>
</feature>
<evidence type="ECO:0000313" key="4">
    <source>
        <dbReference type="Proteomes" id="UP001305779"/>
    </source>
</evidence>
<feature type="transmembrane region" description="Helical" evidence="2">
    <location>
        <begin position="189"/>
        <end position="211"/>
    </location>
</feature>
<sequence>MWEVCNFPADPDIAGIGVVLSFFISVTLSFLLAVYGFYFVKGSYVPDQLTTLDIVLTGPINALIESFFPNRKPVITREVFREVILLFGDQQLITGLAILTVAFCRFGSITEYHFAVVTDLGNLALVVQFTASDILGEAVGQRPEMVWWRAIAFVTLAVLSTITLIPWCNRYYLHSYGSRMSCLWRKTSGNYTAGLTIQMTLYMILSLWGIIEVLSNYFPVIANNRFLKSIGSKLVYCILWPRRQYITMKQLPDASLASNILREALGGVTVLIFILSELLYAEAFVLARNWSMLLLNVVDVFQLRSVAAEHGRLGNEDSWGFGQAVSMLMLILPLCTLFELYWGRNRTLTTEQRSSIHKIRKHQSHSSCDGSSQLSVPLLKGSRPPSSTLGHTDATAPELYVADETNLGNYYFSYPAIKMGPTDLEDQLYRTMWFRMLLRVIMVLLFAGMTVAAYFGWAI</sequence>
<name>A0ABR0EBK2_ZASCE</name>
<gene>
    <name evidence="3" type="ORF">PRZ48_009389</name>
</gene>
<proteinExistence type="predicted"/>
<organism evidence="3 4">
    <name type="scientific">Zasmidium cellare</name>
    <name type="common">Wine cellar mold</name>
    <name type="synonym">Racodium cellare</name>
    <dbReference type="NCBI Taxonomy" id="395010"/>
    <lineage>
        <taxon>Eukaryota</taxon>
        <taxon>Fungi</taxon>
        <taxon>Dikarya</taxon>
        <taxon>Ascomycota</taxon>
        <taxon>Pezizomycotina</taxon>
        <taxon>Dothideomycetes</taxon>
        <taxon>Dothideomycetidae</taxon>
        <taxon>Mycosphaerellales</taxon>
        <taxon>Mycosphaerellaceae</taxon>
        <taxon>Zasmidium</taxon>
    </lineage>
</organism>
<evidence type="ECO:0000313" key="3">
    <source>
        <dbReference type="EMBL" id="KAK4498879.1"/>
    </source>
</evidence>
<keyword evidence="2" id="KW-1133">Transmembrane helix</keyword>
<evidence type="ECO:0000256" key="2">
    <source>
        <dbReference type="SAM" id="Phobius"/>
    </source>
</evidence>
<reference evidence="3 4" key="1">
    <citation type="journal article" date="2023" name="G3 (Bethesda)">
        <title>A chromosome-level genome assembly of Zasmidium syzygii isolated from banana leaves.</title>
        <authorList>
            <person name="van Westerhoven A.C."/>
            <person name="Mehrabi R."/>
            <person name="Talebi R."/>
            <person name="Steentjes M.B.F."/>
            <person name="Corcolon B."/>
            <person name="Chong P.A."/>
            <person name="Kema G.H.J."/>
            <person name="Seidl M.F."/>
        </authorList>
    </citation>
    <scope>NUCLEOTIDE SEQUENCE [LARGE SCALE GENOMIC DNA]</scope>
    <source>
        <strain evidence="3 4">P124</strain>
    </source>
</reference>
<feature type="transmembrane region" description="Helical" evidence="2">
    <location>
        <begin position="217"/>
        <end position="239"/>
    </location>
</feature>
<feature type="transmembrane region" description="Helical" evidence="2">
    <location>
        <begin position="321"/>
        <end position="342"/>
    </location>
</feature>